<feature type="transmembrane region" description="Helical" evidence="1">
    <location>
        <begin position="545"/>
        <end position="568"/>
    </location>
</feature>
<keyword evidence="1" id="KW-0812">Transmembrane</keyword>
<reference evidence="2 3" key="1">
    <citation type="submission" date="2018-05" db="EMBL/GenBank/DDBJ databases">
        <title>Genetic diversity of glacier-inhabiting Cryobacterium bacteria in China and description of Cryobacterium mengkeensis sp. nov. and Arthrobacter glacialis sp. nov.</title>
        <authorList>
            <person name="Liu Q."/>
            <person name="Xin Y.-H."/>
        </authorList>
    </citation>
    <scope>NUCLEOTIDE SEQUENCE [LARGE SCALE GENOMIC DNA]</scope>
    <source>
        <strain evidence="2 3">B7</strain>
    </source>
</reference>
<name>A0A2V5JKN4_9MICC</name>
<organism evidence="2 3">
    <name type="scientific">Arthrobacter psychrolactophilus</name>
    <dbReference type="NCBI Taxonomy" id="92442"/>
    <lineage>
        <taxon>Bacteria</taxon>
        <taxon>Bacillati</taxon>
        <taxon>Actinomycetota</taxon>
        <taxon>Actinomycetes</taxon>
        <taxon>Micrococcales</taxon>
        <taxon>Micrococcaceae</taxon>
        <taxon>Arthrobacter</taxon>
    </lineage>
</organism>
<evidence type="ECO:0000313" key="3">
    <source>
        <dbReference type="Proteomes" id="UP000247980"/>
    </source>
</evidence>
<keyword evidence="1" id="KW-1133">Transmembrane helix</keyword>
<keyword evidence="1" id="KW-0472">Membrane</keyword>
<dbReference type="EMBL" id="QJVC01000012">
    <property type="protein sequence ID" value="PYI38116.1"/>
    <property type="molecule type" value="Genomic_DNA"/>
</dbReference>
<evidence type="ECO:0000313" key="2">
    <source>
        <dbReference type="EMBL" id="PYI38116.1"/>
    </source>
</evidence>
<accession>A0A2V5JKN4</accession>
<evidence type="ECO:0000256" key="1">
    <source>
        <dbReference type="SAM" id="Phobius"/>
    </source>
</evidence>
<sequence>MLTAGMVLVPSAAQAAADYRVDGTVSVQGNLSLIDGSYELSERGTDFPATNIPVGGMDDWQTTGPKIAEGKFSYRIAEFGAPTKYTVRGDAWFGHPSLTPRGNEYDFVCNVYKDDAAGNPVLITDVEYKSPYKCAAAHEVSVHGYFVDFDVMPQIVATARGVVTAVSTDDHALSLKDGVFSSGNKHLIVNGQLRTADATPDTVASGASTHFAAFMRPTEGNDSLKLARTDFSYHIVEDGFDTQFWVAGKSQNQSASRYERDAACDIYQGNPNPTQEQITAGIQPGKIVKFSPYTCDWSGANVSGRGDWEATFNVGVRQYTTLTDPAQAAEYLSKGCTSTDAECIYFPKGLPTAVDGVKTSMGSQQNVDYELPGSMSFIYTDSRAATNSMSTTVGVLFEASAPWAKVQTSLSLTYGISTTVTTAKSTTYTLPVPPRKTVNAFFTPAYQQVSGEFFFEYAGQYFRSTSSTVTFPDPSNQGRVSSENVPLQEHEYGGALPPAPVTDVKVPVIVKEAPVIENKTPLGEVKPAGTEAHSDSLAVTGSSSALIGGVAVLGGAGLFAGLFLMIIVRRRDEARSS</sequence>
<proteinExistence type="predicted"/>
<dbReference type="Proteomes" id="UP000247980">
    <property type="component" value="Unassembled WGS sequence"/>
</dbReference>
<dbReference type="SUPFAM" id="SSF56973">
    <property type="entry name" value="Aerolisin/ETX pore-forming domain"/>
    <property type="match status" value="1"/>
</dbReference>
<gene>
    <name evidence="2" type="ORF">CVS30_12110</name>
</gene>
<keyword evidence="3" id="KW-1185">Reference proteome</keyword>
<comment type="caution">
    <text evidence="2">The sequence shown here is derived from an EMBL/GenBank/DDBJ whole genome shotgun (WGS) entry which is preliminary data.</text>
</comment>
<protein>
    <submittedName>
        <fullName evidence="2">Uncharacterized protein</fullName>
    </submittedName>
</protein>
<dbReference type="AlphaFoldDB" id="A0A2V5JKN4"/>